<dbReference type="EMBL" id="QKRA01000003">
    <property type="protein sequence ID" value="RDL44327.1"/>
    <property type="molecule type" value="Genomic_DNA"/>
</dbReference>
<keyword evidence="7" id="KW-1185">Reference proteome</keyword>
<evidence type="ECO:0000256" key="2">
    <source>
        <dbReference type="ARBA" id="ARBA00008657"/>
    </source>
</evidence>
<evidence type="ECO:0000313" key="6">
    <source>
        <dbReference type="EMBL" id="RDL44327.1"/>
    </source>
</evidence>
<sequence length="301" mass="34207">MFFKTLQIFQLKEGAALDFSAIEQALKDHPLRKIGSQDEFTFGALPLIRNSECWSLTSNDCMLFRFGKEEKNLPSSVVREELETIVAAIETIEGRKVGRKEKADLKEELIFSLRSKAFSNLSDVWLFIDKKAELLVLNTTNAGMTEQSFKQLQAMLGSFPMVPLQAQVSPSSIMADWLMKNDVPASLETGDTCDLQDSSEDRSSIKFKKLEPLSEDVTRHLEQGMSVKNIGLRWMDKMSFVLCDDLTIKSIKWDDALKEQAFNDSQGGAQSDLDANFALMSLTIRDFFQNHFAHWFEIYTQ</sequence>
<evidence type="ECO:0000256" key="4">
    <source>
        <dbReference type="ARBA" id="ARBA00022490"/>
    </source>
</evidence>
<comment type="similarity">
    <text evidence="2">Belongs to the RdgC family.</text>
</comment>
<dbReference type="AlphaFoldDB" id="A0A370U970"/>
<dbReference type="Proteomes" id="UP000254326">
    <property type="component" value="Unassembled WGS sequence"/>
</dbReference>
<keyword evidence="5" id="KW-0233">DNA recombination</keyword>
<evidence type="ECO:0000256" key="1">
    <source>
        <dbReference type="ARBA" id="ARBA00004453"/>
    </source>
</evidence>
<comment type="caution">
    <text evidence="6">The sequence shown here is derived from an EMBL/GenBank/DDBJ whole genome shotgun (WGS) entry which is preliminary data.</text>
</comment>
<evidence type="ECO:0000256" key="3">
    <source>
        <dbReference type="ARBA" id="ARBA00022296"/>
    </source>
</evidence>
<dbReference type="PANTHER" id="PTHR38103">
    <property type="entry name" value="RECOMBINATION-ASSOCIATED PROTEIN RDGC"/>
    <property type="match status" value="1"/>
</dbReference>
<dbReference type="GO" id="GO:0043590">
    <property type="term" value="C:bacterial nucleoid"/>
    <property type="evidence" value="ECO:0007669"/>
    <property type="project" value="TreeGrafter"/>
</dbReference>
<dbReference type="RefSeq" id="WP_115467590.1">
    <property type="nucleotide sequence ID" value="NZ_QKRA01000003.1"/>
</dbReference>
<dbReference type="GO" id="GO:0000018">
    <property type="term" value="P:regulation of DNA recombination"/>
    <property type="evidence" value="ECO:0007669"/>
    <property type="project" value="TreeGrafter"/>
</dbReference>
<dbReference type="GO" id="GO:0003690">
    <property type="term" value="F:double-stranded DNA binding"/>
    <property type="evidence" value="ECO:0007669"/>
    <property type="project" value="TreeGrafter"/>
</dbReference>
<dbReference type="OrthoDB" id="5290530at2"/>
<dbReference type="InterPro" id="IPR007476">
    <property type="entry name" value="RdgC"/>
</dbReference>
<evidence type="ECO:0000313" key="7">
    <source>
        <dbReference type="Proteomes" id="UP000254326"/>
    </source>
</evidence>
<organism evidence="6 7">
    <name type="scientific">Marinomonas piezotolerans</name>
    <dbReference type="NCBI Taxonomy" id="2213058"/>
    <lineage>
        <taxon>Bacteria</taxon>
        <taxon>Pseudomonadati</taxon>
        <taxon>Pseudomonadota</taxon>
        <taxon>Gammaproteobacteria</taxon>
        <taxon>Oceanospirillales</taxon>
        <taxon>Oceanospirillaceae</taxon>
        <taxon>Marinomonas</taxon>
    </lineage>
</organism>
<dbReference type="GO" id="GO:0006310">
    <property type="term" value="P:DNA recombination"/>
    <property type="evidence" value="ECO:0007669"/>
    <property type="project" value="UniProtKB-KW"/>
</dbReference>
<protein>
    <recommendedName>
        <fullName evidence="3">Recombination-associated protein RdgC</fullName>
    </recommendedName>
</protein>
<keyword evidence="4" id="KW-0963">Cytoplasm</keyword>
<dbReference type="Pfam" id="PF04381">
    <property type="entry name" value="RdgC"/>
    <property type="match status" value="1"/>
</dbReference>
<comment type="subcellular location">
    <subcellularLocation>
        <location evidence="1">Cytoplasm</location>
        <location evidence="1">Nucleoid</location>
    </subcellularLocation>
</comment>
<dbReference type="PANTHER" id="PTHR38103:SF1">
    <property type="entry name" value="RECOMBINATION-ASSOCIATED PROTEIN RDGC"/>
    <property type="match status" value="1"/>
</dbReference>
<dbReference type="NCBIfam" id="NF001464">
    <property type="entry name" value="PRK00321.1-5"/>
    <property type="match status" value="1"/>
</dbReference>
<evidence type="ECO:0000256" key="5">
    <source>
        <dbReference type="ARBA" id="ARBA00023172"/>
    </source>
</evidence>
<accession>A0A370U970</accession>
<name>A0A370U970_9GAMM</name>
<gene>
    <name evidence="6" type="ORF">DN730_07940</name>
</gene>
<proteinExistence type="inferred from homology"/>
<reference evidence="6 7" key="1">
    <citation type="submission" date="2018-06" db="EMBL/GenBank/DDBJ databases">
        <title>Marinomonas sp. YLB-05 draft genome sequence.</title>
        <authorList>
            <person name="Yu L."/>
            <person name="Tang X."/>
        </authorList>
    </citation>
    <scope>NUCLEOTIDE SEQUENCE [LARGE SCALE GENOMIC DNA]</scope>
    <source>
        <strain evidence="6 7">YLB-05</strain>
    </source>
</reference>